<sequence>MMKNILIIGAGGQIPEVLIPLLQEQADLKLTLFGRHATSLPYTNVTKISGNAGNVSDLVNAMQNQEMVYMNFDNKKITETVIEAMHKTGVKRIIQAGVLSVYGEVAEPFATWNSRMMGGSIAHNRGVESLEASDLDYTYMRMTWLYNGKRKDYVASPKGEPFLGAQITRRAIAQFVIDNITGKRNDIRASIGLWEPGSENKSKPDFY</sequence>
<comment type="caution">
    <text evidence="2">The sequence shown here is derived from an EMBL/GenBank/DDBJ whole genome shotgun (WGS) entry which is preliminary data.</text>
</comment>
<dbReference type="RefSeq" id="WP_061087142.1">
    <property type="nucleotide sequence ID" value="NZ_KQ955909.1"/>
</dbReference>
<dbReference type="PATRIC" id="fig|1398.22.peg.3147"/>
<dbReference type="InterPro" id="IPR036291">
    <property type="entry name" value="NAD(P)-bd_dom_sf"/>
</dbReference>
<feature type="domain" description="NAD(P)-binding" evidence="1">
    <location>
        <begin position="9"/>
        <end position="180"/>
    </location>
</feature>
<organism evidence="2 3">
    <name type="scientific">Heyndrickxia coagulans</name>
    <name type="common">Weizmannia coagulans</name>
    <dbReference type="NCBI Taxonomy" id="1398"/>
    <lineage>
        <taxon>Bacteria</taxon>
        <taxon>Bacillati</taxon>
        <taxon>Bacillota</taxon>
        <taxon>Bacilli</taxon>
        <taxon>Bacillales</taxon>
        <taxon>Bacillaceae</taxon>
        <taxon>Heyndrickxia</taxon>
    </lineage>
</organism>
<accession>A0A133KEN9</accession>
<dbReference type="GO" id="GO:0004074">
    <property type="term" value="F:biliverdin reductase [NAD(P)H] activity"/>
    <property type="evidence" value="ECO:0007669"/>
    <property type="project" value="TreeGrafter"/>
</dbReference>
<dbReference type="PANTHER" id="PTHR43355:SF2">
    <property type="entry name" value="FLAVIN REDUCTASE (NADPH)"/>
    <property type="match status" value="1"/>
</dbReference>
<evidence type="ECO:0000313" key="3">
    <source>
        <dbReference type="Proteomes" id="UP000070376"/>
    </source>
</evidence>
<dbReference type="SUPFAM" id="SSF51735">
    <property type="entry name" value="NAD(P)-binding Rossmann-fold domains"/>
    <property type="match status" value="1"/>
</dbReference>
<dbReference type="Pfam" id="PF13460">
    <property type="entry name" value="NAD_binding_10"/>
    <property type="match status" value="1"/>
</dbReference>
<dbReference type="AlphaFoldDB" id="A0A133KEN9"/>
<dbReference type="GeneID" id="93259915"/>
<reference evidence="3" key="1">
    <citation type="submission" date="2016-01" db="EMBL/GenBank/DDBJ databases">
        <authorList>
            <person name="Mitreva M."/>
            <person name="Pepin K.H."/>
            <person name="Mihindukulasuriya K.A."/>
            <person name="Fulton R."/>
            <person name="Fronick C."/>
            <person name="O'Laughlin M."/>
            <person name="Miner T."/>
            <person name="Herter B."/>
            <person name="Rosa B.A."/>
            <person name="Cordes M."/>
            <person name="Tomlinson C."/>
            <person name="Wollam A."/>
            <person name="Palsikar V.B."/>
            <person name="Mardis E.R."/>
            <person name="Wilson R.K."/>
        </authorList>
    </citation>
    <scope>NUCLEOTIDE SEQUENCE [LARGE SCALE GENOMIC DNA]</scope>
    <source>
        <strain evidence="3">GED7749B</strain>
    </source>
</reference>
<evidence type="ECO:0000259" key="1">
    <source>
        <dbReference type="Pfam" id="PF13460"/>
    </source>
</evidence>
<dbReference type="GO" id="GO:0042602">
    <property type="term" value="F:riboflavin reductase (NADPH) activity"/>
    <property type="evidence" value="ECO:0007669"/>
    <property type="project" value="TreeGrafter"/>
</dbReference>
<dbReference type="PANTHER" id="PTHR43355">
    <property type="entry name" value="FLAVIN REDUCTASE (NADPH)"/>
    <property type="match status" value="1"/>
</dbReference>
<gene>
    <name evidence="2" type="ORF">HMPREF3213_03143</name>
</gene>
<dbReference type="InterPro" id="IPR016040">
    <property type="entry name" value="NAD(P)-bd_dom"/>
</dbReference>
<name>A0A133KEN9_HEYCO</name>
<evidence type="ECO:0000313" key="2">
    <source>
        <dbReference type="EMBL" id="KWZ77905.1"/>
    </source>
</evidence>
<dbReference type="Proteomes" id="UP000070376">
    <property type="component" value="Unassembled WGS sequence"/>
</dbReference>
<protein>
    <recommendedName>
        <fullName evidence="1">NAD(P)-binding domain-containing protein</fullName>
    </recommendedName>
</protein>
<dbReference type="EMBL" id="LRPN01000158">
    <property type="protein sequence ID" value="KWZ77905.1"/>
    <property type="molecule type" value="Genomic_DNA"/>
</dbReference>
<proteinExistence type="predicted"/>
<dbReference type="InterPro" id="IPR051606">
    <property type="entry name" value="Polyketide_Oxido-like"/>
</dbReference>
<dbReference type="Gene3D" id="3.40.50.720">
    <property type="entry name" value="NAD(P)-binding Rossmann-like Domain"/>
    <property type="match status" value="1"/>
</dbReference>